<evidence type="ECO:0000313" key="1">
    <source>
        <dbReference type="EMBL" id="KAH3880027.1"/>
    </source>
</evidence>
<reference evidence="1" key="2">
    <citation type="submission" date="2020-11" db="EMBL/GenBank/DDBJ databases">
        <authorList>
            <person name="McCartney M.A."/>
            <person name="Auch B."/>
            <person name="Kono T."/>
            <person name="Mallez S."/>
            <person name="Becker A."/>
            <person name="Gohl D.M."/>
            <person name="Silverstein K.A.T."/>
            <person name="Koren S."/>
            <person name="Bechman K.B."/>
            <person name="Herman A."/>
            <person name="Abrahante J.E."/>
            <person name="Garbe J."/>
        </authorList>
    </citation>
    <scope>NUCLEOTIDE SEQUENCE</scope>
    <source>
        <strain evidence="1">Duluth1</strain>
        <tissue evidence="1">Whole animal</tissue>
    </source>
</reference>
<accession>A0A9D4MLW7</accession>
<protein>
    <submittedName>
        <fullName evidence="1">Uncharacterized protein</fullName>
    </submittedName>
</protein>
<dbReference type="EMBL" id="JAIWYP010000001">
    <property type="protein sequence ID" value="KAH3880027.1"/>
    <property type="molecule type" value="Genomic_DNA"/>
</dbReference>
<sequence length="53" mass="5806">MYVYVWSCTELSTSPTIVKECTSFGDFPVTVYSVPGPAFTAFKVSSFPAPYKA</sequence>
<organism evidence="1 2">
    <name type="scientific">Dreissena polymorpha</name>
    <name type="common">Zebra mussel</name>
    <name type="synonym">Mytilus polymorpha</name>
    <dbReference type="NCBI Taxonomy" id="45954"/>
    <lineage>
        <taxon>Eukaryota</taxon>
        <taxon>Metazoa</taxon>
        <taxon>Spiralia</taxon>
        <taxon>Lophotrochozoa</taxon>
        <taxon>Mollusca</taxon>
        <taxon>Bivalvia</taxon>
        <taxon>Autobranchia</taxon>
        <taxon>Heteroconchia</taxon>
        <taxon>Euheterodonta</taxon>
        <taxon>Imparidentia</taxon>
        <taxon>Neoheterodontei</taxon>
        <taxon>Myida</taxon>
        <taxon>Dreissenoidea</taxon>
        <taxon>Dreissenidae</taxon>
        <taxon>Dreissena</taxon>
    </lineage>
</organism>
<reference evidence="1" key="1">
    <citation type="journal article" date="2019" name="bioRxiv">
        <title>The Genome of the Zebra Mussel, Dreissena polymorpha: A Resource for Invasive Species Research.</title>
        <authorList>
            <person name="McCartney M.A."/>
            <person name="Auch B."/>
            <person name="Kono T."/>
            <person name="Mallez S."/>
            <person name="Zhang Y."/>
            <person name="Obille A."/>
            <person name="Becker A."/>
            <person name="Abrahante J.E."/>
            <person name="Garbe J."/>
            <person name="Badalamenti J.P."/>
            <person name="Herman A."/>
            <person name="Mangelson H."/>
            <person name="Liachko I."/>
            <person name="Sullivan S."/>
            <person name="Sone E.D."/>
            <person name="Koren S."/>
            <person name="Silverstein K.A.T."/>
            <person name="Beckman K.B."/>
            <person name="Gohl D.M."/>
        </authorList>
    </citation>
    <scope>NUCLEOTIDE SEQUENCE</scope>
    <source>
        <strain evidence="1">Duluth1</strain>
        <tissue evidence="1">Whole animal</tissue>
    </source>
</reference>
<dbReference type="AlphaFoldDB" id="A0A9D4MLW7"/>
<dbReference type="Proteomes" id="UP000828390">
    <property type="component" value="Unassembled WGS sequence"/>
</dbReference>
<gene>
    <name evidence="1" type="ORF">DPMN_003939</name>
</gene>
<name>A0A9D4MLW7_DREPO</name>
<comment type="caution">
    <text evidence="1">The sequence shown here is derived from an EMBL/GenBank/DDBJ whole genome shotgun (WGS) entry which is preliminary data.</text>
</comment>
<proteinExistence type="predicted"/>
<evidence type="ECO:0000313" key="2">
    <source>
        <dbReference type="Proteomes" id="UP000828390"/>
    </source>
</evidence>
<keyword evidence="2" id="KW-1185">Reference proteome</keyword>